<dbReference type="AlphaFoldDB" id="A0A2V4SZT4"/>
<dbReference type="EMBL" id="QJSQ01000036">
    <property type="protein sequence ID" value="PYE14836.1"/>
    <property type="molecule type" value="Genomic_DNA"/>
</dbReference>
<evidence type="ECO:0000313" key="2">
    <source>
        <dbReference type="Proteomes" id="UP000247772"/>
    </source>
</evidence>
<evidence type="ECO:0000313" key="1">
    <source>
        <dbReference type="EMBL" id="PYE14836.1"/>
    </source>
</evidence>
<protein>
    <submittedName>
        <fullName evidence="1">Uncharacterized protein</fullName>
    </submittedName>
</protein>
<dbReference type="Proteomes" id="UP000247772">
    <property type="component" value="Unassembled WGS sequence"/>
</dbReference>
<sequence>MVPLDFPERNQLQCYLMPLDVNAPSGCSPPI</sequence>
<organism evidence="1 2">
    <name type="scientific">Paraburkholderia silvatlantica</name>
    <dbReference type="NCBI Taxonomy" id="321895"/>
    <lineage>
        <taxon>Bacteria</taxon>
        <taxon>Pseudomonadati</taxon>
        <taxon>Pseudomonadota</taxon>
        <taxon>Betaproteobacteria</taxon>
        <taxon>Burkholderiales</taxon>
        <taxon>Burkholderiaceae</taxon>
        <taxon>Paraburkholderia</taxon>
    </lineage>
</organism>
<gene>
    <name evidence="1" type="ORF">C7410_1367</name>
</gene>
<accession>A0A2V4SZT4</accession>
<reference evidence="1 2" key="1">
    <citation type="submission" date="2018-06" db="EMBL/GenBank/DDBJ databases">
        <title>Genomic Encyclopedia of Type Strains, Phase IV (KMG-V): Genome sequencing to study the core and pangenomes of soil and plant-associated prokaryotes.</title>
        <authorList>
            <person name="Whitman W."/>
        </authorList>
    </citation>
    <scope>NUCLEOTIDE SEQUENCE [LARGE SCALE GENOMIC DNA]</scope>
    <source>
        <strain evidence="1 2">SRCL-318</strain>
    </source>
</reference>
<proteinExistence type="predicted"/>
<name>A0A2V4SZT4_9BURK</name>
<comment type="caution">
    <text evidence="1">The sequence shown here is derived from an EMBL/GenBank/DDBJ whole genome shotgun (WGS) entry which is preliminary data.</text>
</comment>